<dbReference type="EMBL" id="SACT01000003">
    <property type="protein sequence ID" value="RVT51436.1"/>
    <property type="molecule type" value="Genomic_DNA"/>
</dbReference>
<dbReference type="InterPro" id="IPR029033">
    <property type="entry name" value="His_PPase_superfam"/>
</dbReference>
<dbReference type="GO" id="GO:0043456">
    <property type="term" value="P:regulation of pentose-phosphate shunt"/>
    <property type="evidence" value="ECO:0007669"/>
    <property type="project" value="TreeGrafter"/>
</dbReference>
<organism evidence="4 5">
    <name type="scientific">Rubrivivax albus</name>
    <dbReference type="NCBI Taxonomy" id="2499835"/>
    <lineage>
        <taxon>Bacteria</taxon>
        <taxon>Pseudomonadati</taxon>
        <taxon>Pseudomonadota</taxon>
        <taxon>Betaproteobacteria</taxon>
        <taxon>Burkholderiales</taxon>
        <taxon>Sphaerotilaceae</taxon>
        <taxon>Rubrivivax</taxon>
    </lineage>
</organism>
<dbReference type="PANTHER" id="PTHR46517:SF1">
    <property type="entry name" value="FRUCTOSE-2,6-BISPHOSPHATASE TIGAR"/>
    <property type="match status" value="1"/>
</dbReference>
<protein>
    <submittedName>
        <fullName evidence="4">Histidine phosphatase family protein</fullName>
    </submittedName>
</protein>
<dbReference type="CDD" id="cd07067">
    <property type="entry name" value="HP_PGM_like"/>
    <property type="match status" value="1"/>
</dbReference>
<feature type="active site" description="Tele-phosphohistidine intermediate" evidence="2">
    <location>
        <position position="16"/>
    </location>
</feature>
<evidence type="ECO:0000256" key="1">
    <source>
        <dbReference type="ARBA" id="ARBA00022801"/>
    </source>
</evidence>
<dbReference type="Proteomes" id="UP000288178">
    <property type="component" value="Unassembled WGS sequence"/>
</dbReference>
<evidence type="ECO:0000256" key="3">
    <source>
        <dbReference type="PIRSR" id="PIRSR613078-2"/>
    </source>
</evidence>
<gene>
    <name evidence="4" type="ORF">ENE75_11450</name>
</gene>
<dbReference type="Gene3D" id="3.40.50.1240">
    <property type="entry name" value="Phosphoglycerate mutase-like"/>
    <property type="match status" value="1"/>
</dbReference>
<dbReference type="InterPro" id="IPR013078">
    <property type="entry name" value="His_Pase_superF_clade-1"/>
</dbReference>
<dbReference type="InterPro" id="IPR001345">
    <property type="entry name" value="PG/BPGM_mutase_AS"/>
</dbReference>
<evidence type="ECO:0000313" key="4">
    <source>
        <dbReference type="EMBL" id="RVT51436.1"/>
    </source>
</evidence>
<dbReference type="PANTHER" id="PTHR46517">
    <property type="entry name" value="FRUCTOSE-2,6-BISPHOSPHATASE TIGAR"/>
    <property type="match status" value="1"/>
</dbReference>
<name>A0A437JVL4_9BURK</name>
<reference evidence="4 5" key="1">
    <citation type="submission" date="2019-01" db="EMBL/GenBank/DDBJ databases">
        <authorList>
            <person name="Chen W.-M."/>
        </authorList>
    </citation>
    <scope>NUCLEOTIDE SEQUENCE [LARGE SCALE GENOMIC DNA]</scope>
    <source>
        <strain evidence="4 5">ICH-3</strain>
    </source>
</reference>
<keyword evidence="5" id="KW-1185">Reference proteome</keyword>
<accession>A0A437JVL4</accession>
<evidence type="ECO:0000256" key="2">
    <source>
        <dbReference type="PIRSR" id="PIRSR613078-1"/>
    </source>
</evidence>
<dbReference type="GO" id="GO:0004331">
    <property type="term" value="F:fructose-2,6-bisphosphate 2-phosphatase activity"/>
    <property type="evidence" value="ECO:0007669"/>
    <property type="project" value="TreeGrafter"/>
</dbReference>
<dbReference type="Pfam" id="PF00300">
    <property type="entry name" value="His_Phos_1"/>
    <property type="match status" value="1"/>
</dbReference>
<dbReference type="GO" id="GO:0045820">
    <property type="term" value="P:negative regulation of glycolytic process"/>
    <property type="evidence" value="ECO:0007669"/>
    <property type="project" value="TreeGrafter"/>
</dbReference>
<dbReference type="OrthoDB" id="9783269at2"/>
<dbReference type="PROSITE" id="PS00175">
    <property type="entry name" value="PG_MUTASE"/>
    <property type="match status" value="1"/>
</dbReference>
<feature type="binding site" evidence="3">
    <location>
        <position position="65"/>
    </location>
    <ligand>
        <name>substrate</name>
    </ligand>
</feature>
<dbReference type="SUPFAM" id="SSF53254">
    <property type="entry name" value="Phosphoglycerate mutase-like"/>
    <property type="match status" value="1"/>
</dbReference>
<keyword evidence="1" id="KW-0378">Hydrolase</keyword>
<comment type="caution">
    <text evidence="4">The sequence shown here is derived from an EMBL/GenBank/DDBJ whole genome shotgun (WGS) entry which is preliminary data.</text>
</comment>
<dbReference type="GO" id="GO:0005829">
    <property type="term" value="C:cytosol"/>
    <property type="evidence" value="ECO:0007669"/>
    <property type="project" value="TreeGrafter"/>
</dbReference>
<dbReference type="RefSeq" id="WP_128198437.1">
    <property type="nucleotide sequence ID" value="NZ_SACT01000003.1"/>
</dbReference>
<dbReference type="SMART" id="SM00855">
    <property type="entry name" value="PGAM"/>
    <property type="match status" value="1"/>
</dbReference>
<sequence length="210" mass="22941">MSADAPQATQVLLVRHGETDWNTQTRLQGHTDIPLNARGRAQVQRLGEAMQGQQLDAVYSSDLQRALNTARAIAEATGAPLVAEPALRERRFGCFEGLTYAEVEARWPDDARRWRLREPGFGPTGGETLLDFHARCLAVAEALVARHAGGHIALVAHGGVLDSLYRAATRIPLDAPRSWRMANASLNRLLHGSSGFMLVGWDDHAHLQGL</sequence>
<feature type="active site" description="Proton donor/acceptor" evidence="2">
    <location>
        <position position="89"/>
    </location>
</feature>
<dbReference type="AlphaFoldDB" id="A0A437JVL4"/>
<dbReference type="InterPro" id="IPR051695">
    <property type="entry name" value="Phosphoglycerate_Mutase"/>
</dbReference>
<feature type="binding site" evidence="3">
    <location>
        <begin position="15"/>
        <end position="22"/>
    </location>
    <ligand>
        <name>substrate</name>
    </ligand>
</feature>
<evidence type="ECO:0000313" key="5">
    <source>
        <dbReference type="Proteomes" id="UP000288178"/>
    </source>
</evidence>
<proteinExistence type="predicted"/>